<keyword evidence="2" id="KW-0813">Transport</keyword>
<keyword evidence="3" id="KW-0472">Membrane</keyword>
<dbReference type="Pfam" id="PF00005">
    <property type="entry name" value="ABC_tran"/>
    <property type="match status" value="1"/>
</dbReference>
<evidence type="ECO:0000256" key="2">
    <source>
        <dbReference type="ARBA" id="ARBA00022448"/>
    </source>
</evidence>
<comment type="caution">
    <text evidence="7">The sequence shown here is derived from an EMBL/GenBank/DDBJ whole genome shotgun (WGS) entry which is preliminary data.</text>
</comment>
<dbReference type="CDD" id="cd03257">
    <property type="entry name" value="ABC_NikE_OppD_transporters"/>
    <property type="match status" value="1"/>
</dbReference>
<evidence type="ECO:0000256" key="4">
    <source>
        <dbReference type="ARBA" id="ARBA00022741"/>
    </source>
</evidence>
<organism evidence="7 8">
    <name type="scientific">Bordetella genomosp. 10</name>
    <dbReference type="NCBI Taxonomy" id="1416804"/>
    <lineage>
        <taxon>Bacteria</taxon>
        <taxon>Pseudomonadati</taxon>
        <taxon>Pseudomonadota</taxon>
        <taxon>Betaproteobacteria</taxon>
        <taxon>Burkholderiales</taxon>
        <taxon>Alcaligenaceae</taxon>
        <taxon>Bordetella</taxon>
    </lineage>
</organism>
<evidence type="ECO:0000313" key="8">
    <source>
        <dbReference type="Proteomes" id="UP000216020"/>
    </source>
</evidence>
<keyword evidence="5 7" id="KW-0067">ATP-binding</keyword>
<dbReference type="RefSeq" id="WP_094853641.1">
    <property type="nucleotide sequence ID" value="NZ_NEVM01000002.1"/>
</dbReference>
<keyword evidence="3" id="KW-1003">Cell membrane</keyword>
<dbReference type="InterPro" id="IPR003439">
    <property type="entry name" value="ABC_transporter-like_ATP-bd"/>
</dbReference>
<dbReference type="PROSITE" id="PS00211">
    <property type="entry name" value="ABC_TRANSPORTER_1"/>
    <property type="match status" value="1"/>
</dbReference>
<dbReference type="GO" id="GO:0055085">
    <property type="term" value="P:transmembrane transport"/>
    <property type="evidence" value="ECO:0007669"/>
    <property type="project" value="UniProtKB-ARBA"/>
</dbReference>
<dbReference type="PROSITE" id="PS50893">
    <property type="entry name" value="ABC_TRANSPORTER_2"/>
    <property type="match status" value="1"/>
</dbReference>
<keyword evidence="4" id="KW-0547">Nucleotide-binding</keyword>
<evidence type="ECO:0000256" key="1">
    <source>
        <dbReference type="ARBA" id="ARBA00005417"/>
    </source>
</evidence>
<dbReference type="InterPro" id="IPR050319">
    <property type="entry name" value="ABC_transp_ATP-bind"/>
</dbReference>
<dbReference type="InterPro" id="IPR013563">
    <property type="entry name" value="Oligopep_ABC_C"/>
</dbReference>
<sequence>MSLPFISANALRKEYRVRRNPFGKGRTLHAVAGVSFALEQGETFGLVGESGSGKSTIAKVLLAAEPATAGSIHVAGHVLDAGKRVDRQFHRDVQPVLQDPYSSLNPLMRIEHIVDEPMRVHGLHRGKALRGKVHELLDLVGLTAEMARRHPHELSGGQRQRVAIARALGVQPKVLVLDEPVSALDVSIQAQVLNLLRDMQTERGLTYLLISHDLAVVAYMSTKVGVLYLGELMEIGPSETVVGSARHPYTQTLITASESRVDASATVAGEIPSPIDLPSGCRFEARCIHATARCRTEKPLLRPVSQDHWIACHLDIPALSAPPSRTAA</sequence>
<dbReference type="SUPFAM" id="SSF52540">
    <property type="entry name" value="P-loop containing nucleoside triphosphate hydrolases"/>
    <property type="match status" value="1"/>
</dbReference>
<dbReference type="Pfam" id="PF08352">
    <property type="entry name" value="oligo_HPY"/>
    <property type="match status" value="1"/>
</dbReference>
<dbReference type="FunFam" id="3.40.50.300:FF:000016">
    <property type="entry name" value="Oligopeptide ABC transporter ATP-binding component"/>
    <property type="match status" value="1"/>
</dbReference>
<dbReference type="GO" id="GO:0015833">
    <property type="term" value="P:peptide transport"/>
    <property type="evidence" value="ECO:0007669"/>
    <property type="project" value="InterPro"/>
</dbReference>
<keyword evidence="8" id="KW-1185">Reference proteome</keyword>
<comment type="similarity">
    <text evidence="1">Belongs to the ABC transporter superfamily.</text>
</comment>
<dbReference type="AlphaFoldDB" id="A0A261SC48"/>
<dbReference type="Proteomes" id="UP000216020">
    <property type="component" value="Unassembled WGS sequence"/>
</dbReference>
<accession>A0A261SC48</accession>
<dbReference type="SMART" id="SM00382">
    <property type="entry name" value="AAA"/>
    <property type="match status" value="1"/>
</dbReference>
<evidence type="ECO:0000313" key="7">
    <source>
        <dbReference type="EMBL" id="OZI34651.1"/>
    </source>
</evidence>
<proteinExistence type="inferred from homology"/>
<name>A0A261SC48_9BORD</name>
<dbReference type="GO" id="GO:0005524">
    <property type="term" value="F:ATP binding"/>
    <property type="evidence" value="ECO:0007669"/>
    <property type="project" value="UniProtKB-KW"/>
</dbReference>
<dbReference type="NCBIfam" id="TIGR01727">
    <property type="entry name" value="oligo_HPY"/>
    <property type="match status" value="1"/>
</dbReference>
<dbReference type="InterPro" id="IPR003593">
    <property type="entry name" value="AAA+_ATPase"/>
</dbReference>
<feature type="domain" description="ABC transporter" evidence="6">
    <location>
        <begin position="11"/>
        <end position="254"/>
    </location>
</feature>
<dbReference type="InterPro" id="IPR017871">
    <property type="entry name" value="ABC_transporter-like_CS"/>
</dbReference>
<dbReference type="EMBL" id="NEVM01000002">
    <property type="protein sequence ID" value="OZI34651.1"/>
    <property type="molecule type" value="Genomic_DNA"/>
</dbReference>
<evidence type="ECO:0000256" key="3">
    <source>
        <dbReference type="ARBA" id="ARBA00022475"/>
    </source>
</evidence>
<dbReference type="PANTHER" id="PTHR43776:SF7">
    <property type="entry name" value="D,D-DIPEPTIDE TRANSPORT ATP-BINDING PROTEIN DDPF-RELATED"/>
    <property type="match status" value="1"/>
</dbReference>
<dbReference type="Gene3D" id="3.40.50.300">
    <property type="entry name" value="P-loop containing nucleotide triphosphate hydrolases"/>
    <property type="match status" value="1"/>
</dbReference>
<dbReference type="OrthoDB" id="9802772at2"/>
<reference evidence="8" key="1">
    <citation type="submission" date="2017-05" db="EMBL/GenBank/DDBJ databases">
        <title>Complete and WGS of Bordetella genogroups.</title>
        <authorList>
            <person name="Spilker T."/>
            <person name="Lipuma J."/>
        </authorList>
    </citation>
    <scope>NUCLEOTIDE SEQUENCE [LARGE SCALE GENOMIC DNA]</scope>
    <source>
        <strain evidence="8">AU16122</strain>
    </source>
</reference>
<gene>
    <name evidence="7" type="ORF">CAL29_14260</name>
</gene>
<protein>
    <submittedName>
        <fullName evidence="7">Peptide ABC transporter ATP-binding protein</fullName>
    </submittedName>
</protein>
<dbReference type="PANTHER" id="PTHR43776">
    <property type="entry name" value="TRANSPORT ATP-BINDING PROTEIN"/>
    <property type="match status" value="1"/>
</dbReference>
<dbReference type="GO" id="GO:0016887">
    <property type="term" value="F:ATP hydrolysis activity"/>
    <property type="evidence" value="ECO:0007669"/>
    <property type="project" value="InterPro"/>
</dbReference>
<dbReference type="InterPro" id="IPR027417">
    <property type="entry name" value="P-loop_NTPase"/>
</dbReference>
<evidence type="ECO:0000259" key="6">
    <source>
        <dbReference type="PROSITE" id="PS50893"/>
    </source>
</evidence>
<evidence type="ECO:0000256" key="5">
    <source>
        <dbReference type="ARBA" id="ARBA00022840"/>
    </source>
</evidence>